<dbReference type="InterPro" id="IPR058627">
    <property type="entry name" value="MdtA-like_C"/>
</dbReference>
<dbReference type="Gene3D" id="2.40.50.100">
    <property type="match status" value="1"/>
</dbReference>
<dbReference type="Pfam" id="PF25967">
    <property type="entry name" value="RND-MFP_C"/>
    <property type="match status" value="1"/>
</dbReference>
<dbReference type="Proteomes" id="UP001597299">
    <property type="component" value="Unassembled WGS sequence"/>
</dbReference>
<sequence length="408" mass="44190">MRATNCVSVQCSPSRHRISGLHIRLLVAGIAAIASIALSSEASAQSAPVVTVAKPVMREVVENDEFIGRFEAVDEVAIRARVGGYLDEIRFRDGAIVKKGDVLFVIDQRPFNTALEQANSALEVAKSTLTLAEAQYKRAESLAQSGSGSISTLDDRRRDLVSAQASVRGAQAAADRAALDLEYTKIVAPISGRVDRKLLSIGSLVEADSTILTTVVSLDPIDFYFDVDERRLLNFARTARERKADLQQGDDSVKVRVQIADSREGAFVGELNFAENRFDNATGTMRVRARFPNGSMVLQPGLFGRAQVEASNRYTAILIPDEAISSDQNQRVVHVVAADGTVSTQPIRPGPRLYGYRVVRDGLKGDETIIINGLLRARPGVKVSTQLVELPRSYEEQSGGNPMVGVAP</sequence>
<feature type="domain" description="Multidrug resistance protein MdtA-like barrel-sandwich hybrid" evidence="5">
    <location>
        <begin position="75"/>
        <end position="212"/>
    </location>
</feature>
<evidence type="ECO:0000259" key="5">
    <source>
        <dbReference type="Pfam" id="PF25917"/>
    </source>
</evidence>
<comment type="similarity">
    <text evidence="2">Belongs to the membrane fusion protein (MFP) (TC 8.A.1) family.</text>
</comment>
<dbReference type="Pfam" id="PF25944">
    <property type="entry name" value="Beta-barrel_RND"/>
    <property type="match status" value="1"/>
</dbReference>
<dbReference type="Pfam" id="PF25917">
    <property type="entry name" value="BSH_RND"/>
    <property type="match status" value="1"/>
</dbReference>
<reference evidence="9" key="1">
    <citation type="journal article" date="2019" name="Int. J. Syst. Evol. Microbiol.">
        <title>The Global Catalogue of Microorganisms (GCM) 10K type strain sequencing project: providing services to taxonomists for standard genome sequencing and annotation.</title>
        <authorList>
            <consortium name="The Broad Institute Genomics Platform"/>
            <consortium name="The Broad Institute Genome Sequencing Center for Infectious Disease"/>
            <person name="Wu L."/>
            <person name="Ma J."/>
        </authorList>
    </citation>
    <scope>NUCLEOTIDE SEQUENCE [LARGE SCALE GENOMIC DNA]</scope>
    <source>
        <strain evidence="9">CCM 7435</strain>
    </source>
</reference>
<organism evidence="8 9">
    <name type="scientific">Ancylobacter oerskovii</name>
    <dbReference type="NCBI Taxonomy" id="459519"/>
    <lineage>
        <taxon>Bacteria</taxon>
        <taxon>Pseudomonadati</taxon>
        <taxon>Pseudomonadota</taxon>
        <taxon>Alphaproteobacteria</taxon>
        <taxon>Hyphomicrobiales</taxon>
        <taxon>Xanthobacteraceae</taxon>
        <taxon>Ancylobacter</taxon>
    </lineage>
</organism>
<dbReference type="Gene3D" id="2.40.420.20">
    <property type="match status" value="1"/>
</dbReference>
<dbReference type="Gene3D" id="2.40.30.170">
    <property type="match status" value="1"/>
</dbReference>
<evidence type="ECO:0000256" key="2">
    <source>
        <dbReference type="ARBA" id="ARBA00009477"/>
    </source>
</evidence>
<evidence type="ECO:0000256" key="3">
    <source>
        <dbReference type="SAM" id="Coils"/>
    </source>
</evidence>
<dbReference type="Gene3D" id="1.10.287.470">
    <property type="entry name" value="Helix hairpin bin"/>
    <property type="match status" value="1"/>
</dbReference>
<dbReference type="InterPro" id="IPR058625">
    <property type="entry name" value="MdtA-like_BSH"/>
</dbReference>
<comment type="caution">
    <text evidence="8">The sequence shown here is derived from an EMBL/GenBank/DDBJ whole genome shotgun (WGS) entry which is preliminary data.</text>
</comment>
<dbReference type="InterPro" id="IPR058626">
    <property type="entry name" value="MdtA-like_b-barrel"/>
</dbReference>
<proteinExistence type="inferred from homology"/>
<dbReference type="EMBL" id="JBHUHD010000004">
    <property type="protein sequence ID" value="MFD2143509.1"/>
    <property type="molecule type" value="Genomic_DNA"/>
</dbReference>
<evidence type="ECO:0000313" key="9">
    <source>
        <dbReference type="Proteomes" id="UP001597299"/>
    </source>
</evidence>
<dbReference type="PANTHER" id="PTHR30158">
    <property type="entry name" value="ACRA/E-RELATED COMPONENT OF DRUG EFFLUX TRANSPORTER"/>
    <property type="match status" value="1"/>
</dbReference>
<accession>A0ABW4Z4T6</accession>
<keyword evidence="3" id="KW-0175">Coiled coil</keyword>
<evidence type="ECO:0000313" key="8">
    <source>
        <dbReference type="EMBL" id="MFD2143509.1"/>
    </source>
</evidence>
<dbReference type="InterPro" id="IPR058624">
    <property type="entry name" value="MdtA-like_HH"/>
</dbReference>
<comment type="subcellular location">
    <subcellularLocation>
        <location evidence="1">Cell envelope</location>
    </subcellularLocation>
</comment>
<evidence type="ECO:0000259" key="7">
    <source>
        <dbReference type="Pfam" id="PF25967"/>
    </source>
</evidence>
<feature type="domain" description="Multidrug resistance protein MdtA-like alpha-helical hairpin" evidence="4">
    <location>
        <begin position="115"/>
        <end position="184"/>
    </location>
</feature>
<feature type="domain" description="Multidrug resistance protein MdtA-like C-terminal permuted SH3" evidence="7">
    <location>
        <begin position="316"/>
        <end position="374"/>
    </location>
</feature>
<gene>
    <name evidence="8" type="ORF">ACFSNC_24245</name>
</gene>
<protein>
    <submittedName>
        <fullName evidence="8">Efflux RND transporter periplasmic adaptor subunit</fullName>
    </submittedName>
</protein>
<dbReference type="SUPFAM" id="SSF111369">
    <property type="entry name" value="HlyD-like secretion proteins"/>
    <property type="match status" value="1"/>
</dbReference>
<evidence type="ECO:0000256" key="1">
    <source>
        <dbReference type="ARBA" id="ARBA00004196"/>
    </source>
</evidence>
<evidence type="ECO:0000259" key="6">
    <source>
        <dbReference type="Pfam" id="PF25944"/>
    </source>
</evidence>
<dbReference type="NCBIfam" id="TIGR01730">
    <property type="entry name" value="RND_mfp"/>
    <property type="match status" value="1"/>
</dbReference>
<dbReference type="PANTHER" id="PTHR30158:SF10">
    <property type="entry name" value="CATION EFFLUX PUMP"/>
    <property type="match status" value="1"/>
</dbReference>
<evidence type="ECO:0000259" key="4">
    <source>
        <dbReference type="Pfam" id="PF25876"/>
    </source>
</evidence>
<dbReference type="Pfam" id="PF25876">
    <property type="entry name" value="HH_MFP_RND"/>
    <property type="match status" value="1"/>
</dbReference>
<keyword evidence="9" id="KW-1185">Reference proteome</keyword>
<dbReference type="InterPro" id="IPR006143">
    <property type="entry name" value="RND_pump_MFP"/>
</dbReference>
<feature type="coiled-coil region" evidence="3">
    <location>
        <begin position="115"/>
        <end position="142"/>
    </location>
</feature>
<feature type="domain" description="Multidrug resistance protein MdtA-like beta-barrel" evidence="6">
    <location>
        <begin position="246"/>
        <end position="310"/>
    </location>
</feature>
<dbReference type="RefSeq" id="WP_213351851.1">
    <property type="nucleotide sequence ID" value="NZ_JAHBGB010000012.1"/>
</dbReference>
<name>A0ABW4Z4T6_9HYPH</name>